<dbReference type="Proteomes" id="UP000521676">
    <property type="component" value="Unassembled WGS sequence"/>
</dbReference>
<keyword evidence="3" id="KW-0489">Methyltransferase</keyword>
<dbReference type="GO" id="GO:0032259">
    <property type="term" value="P:methylation"/>
    <property type="evidence" value="ECO:0007669"/>
    <property type="project" value="UniProtKB-KW"/>
</dbReference>
<dbReference type="InterPro" id="IPR036217">
    <property type="entry name" value="MethylDNA_cys_MeTrfase_DNAb"/>
</dbReference>
<evidence type="ECO:0000313" key="5">
    <source>
        <dbReference type="Proteomes" id="UP000521676"/>
    </source>
</evidence>
<dbReference type="EMBL" id="JACATZ010000003">
    <property type="protein sequence ID" value="NWJ48062.1"/>
    <property type="molecule type" value="Genomic_DNA"/>
</dbReference>
<dbReference type="AlphaFoldDB" id="A0A8T7M7Y2"/>
<accession>A0A8T7M7Y2</accession>
<keyword evidence="3" id="KW-0808">Transferase</keyword>
<dbReference type="Proteomes" id="UP001431572">
    <property type="component" value="Chromosome 2"/>
</dbReference>
<dbReference type="GO" id="GO:0003908">
    <property type="term" value="F:methylated-DNA-[protein]-cysteine S-methyltransferase activity"/>
    <property type="evidence" value="ECO:0007669"/>
    <property type="project" value="UniProtKB-EC"/>
</dbReference>
<proteinExistence type="predicted"/>
<dbReference type="SUPFAM" id="SSF46767">
    <property type="entry name" value="Methylated DNA-protein cysteine methyltransferase, C-terminal domain"/>
    <property type="match status" value="1"/>
</dbReference>
<keyword evidence="6" id="KW-1185">Reference proteome</keyword>
<dbReference type="GO" id="GO:0006281">
    <property type="term" value="P:DNA repair"/>
    <property type="evidence" value="ECO:0007669"/>
    <property type="project" value="InterPro"/>
</dbReference>
<dbReference type="Gene3D" id="1.10.10.10">
    <property type="entry name" value="Winged helix-like DNA-binding domain superfamily/Winged helix DNA-binding domain"/>
    <property type="match status" value="1"/>
</dbReference>
<name>A0A8T7M7Y2_9CHLR</name>
<reference evidence="4" key="2">
    <citation type="journal article" date="2024" name="Nature">
        <title>Anoxygenic phototroph of the Chloroflexota uses a type I reaction centre.</title>
        <authorList>
            <person name="Tsuji J.M."/>
            <person name="Shaw N.A."/>
            <person name="Nagashima S."/>
            <person name="Venkiteswaran J.J."/>
            <person name="Schiff S.L."/>
            <person name="Watanabe T."/>
            <person name="Fukui M."/>
            <person name="Hanada S."/>
            <person name="Tank M."/>
            <person name="Neufeld J.D."/>
        </authorList>
    </citation>
    <scope>NUCLEOTIDE SEQUENCE</scope>
    <source>
        <strain evidence="4">L227-S17</strain>
    </source>
</reference>
<feature type="domain" description="Methylated-DNA-[protein]-cysteine S-methyltransferase DNA binding" evidence="2">
    <location>
        <begin position="5"/>
        <end position="85"/>
    </location>
</feature>
<evidence type="ECO:0000313" key="6">
    <source>
        <dbReference type="Proteomes" id="UP001431572"/>
    </source>
</evidence>
<dbReference type="NCBIfam" id="TIGR00589">
    <property type="entry name" value="ogt"/>
    <property type="match status" value="1"/>
</dbReference>
<sequence length="142" mass="16121">MESTFSQQVYKIVKAIPKGKVMTYGQIALLLGVPRASRQVGWALHSVPEEYQVPCQRVVNRYGGLAAGYGWGGQLAHRAELEADGVEIREDFTVDLEKYQWHPTEAEIVLLQLPLESLERLNQKLAFSNERLSQPRRKNSKN</sequence>
<dbReference type="EMBL" id="CP128400">
    <property type="protein sequence ID" value="WJW68003.1"/>
    <property type="molecule type" value="Genomic_DNA"/>
</dbReference>
<gene>
    <name evidence="3" type="ORF">HXX08_19580</name>
    <name evidence="4" type="ORF">OZ401_003598</name>
</gene>
<keyword evidence="1" id="KW-0227">DNA damage</keyword>
<evidence type="ECO:0000256" key="1">
    <source>
        <dbReference type="ARBA" id="ARBA00022763"/>
    </source>
</evidence>
<dbReference type="RefSeq" id="WP_341469907.1">
    <property type="nucleotide sequence ID" value="NZ_CP128400.1"/>
</dbReference>
<dbReference type="InterPro" id="IPR014048">
    <property type="entry name" value="MethylDNA_cys_MeTrfase_DNA-bd"/>
</dbReference>
<evidence type="ECO:0000313" key="4">
    <source>
        <dbReference type="EMBL" id="WJW68003.1"/>
    </source>
</evidence>
<protein>
    <submittedName>
        <fullName evidence="3">Methylated-DNA--[protein]-cysteine S-methyltransferase</fullName>
        <ecNumber evidence="3">2.1.1.63</ecNumber>
    </submittedName>
</protein>
<evidence type="ECO:0000313" key="3">
    <source>
        <dbReference type="EMBL" id="NWJ48062.1"/>
    </source>
</evidence>
<dbReference type="Pfam" id="PF01035">
    <property type="entry name" value="DNA_binding_1"/>
    <property type="match status" value="1"/>
</dbReference>
<dbReference type="PANTHER" id="PTHR42942:SF1">
    <property type="entry name" value="ALKYLTRANSFERASE-LIKE PROTEIN 1"/>
    <property type="match status" value="1"/>
</dbReference>
<reference evidence="3 5" key="1">
    <citation type="submission" date="2020-06" db="EMBL/GenBank/DDBJ databases">
        <title>Anoxygenic phototrophic Chloroflexota member uses a Type I reaction center.</title>
        <authorList>
            <person name="Tsuji J.M."/>
            <person name="Shaw N.A."/>
            <person name="Nagashima S."/>
            <person name="Venkiteswaran J."/>
            <person name="Schiff S.L."/>
            <person name="Hanada S."/>
            <person name="Tank M."/>
            <person name="Neufeld J.D."/>
        </authorList>
    </citation>
    <scope>NUCLEOTIDE SEQUENCE [LARGE SCALE GENOMIC DNA]</scope>
    <source>
        <strain evidence="3">L227-S17</strain>
    </source>
</reference>
<dbReference type="CDD" id="cd06445">
    <property type="entry name" value="ATase"/>
    <property type="match status" value="1"/>
</dbReference>
<dbReference type="InterPro" id="IPR036388">
    <property type="entry name" value="WH-like_DNA-bd_sf"/>
</dbReference>
<dbReference type="InterPro" id="IPR052520">
    <property type="entry name" value="ATL_DNA_repair"/>
</dbReference>
<dbReference type="PANTHER" id="PTHR42942">
    <property type="entry name" value="6-O-METHYLGUANINE DNA METHYLTRANSFERASE"/>
    <property type="match status" value="1"/>
</dbReference>
<organism evidence="3 5">
    <name type="scientific">Candidatus Chlorohelix allophototropha</name>
    <dbReference type="NCBI Taxonomy" id="3003348"/>
    <lineage>
        <taxon>Bacteria</taxon>
        <taxon>Bacillati</taxon>
        <taxon>Chloroflexota</taxon>
        <taxon>Chloroflexia</taxon>
        <taxon>Candidatus Chloroheliales</taxon>
        <taxon>Candidatus Chloroheliaceae</taxon>
        <taxon>Candidatus Chlorohelix</taxon>
    </lineage>
</organism>
<evidence type="ECO:0000259" key="2">
    <source>
        <dbReference type="Pfam" id="PF01035"/>
    </source>
</evidence>
<dbReference type="EC" id="2.1.1.63" evidence="3"/>